<dbReference type="InterPro" id="IPR003675">
    <property type="entry name" value="Rce1/LyrA-like_dom"/>
</dbReference>
<dbReference type="EMBL" id="FQZK01000001">
    <property type="protein sequence ID" value="SHI61012.1"/>
    <property type="molecule type" value="Genomic_DNA"/>
</dbReference>
<evidence type="ECO:0000259" key="2">
    <source>
        <dbReference type="Pfam" id="PF02517"/>
    </source>
</evidence>
<dbReference type="STRING" id="758803.SAMN05421803_101723"/>
<feature type="transmembrane region" description="Helical" evidence="1">
    <location>
        <begin position="21"/>
        <end position="39"/>
    </location>
</feature>
<keyword evidence="1" id="KW-0812">Transmembrane</keyword>
<evidence type="ECO:0000313" key="3">
    <source>
        <dbReference type="EMBL" id="SHI61012.1"/>
    </source>
</evidence>
<name>A0A1M6CJ10_9ACTN</name>
<feature type="transmembrane region" description="Helical" evidence="1">
    <location>
        <begin position="121"/>
        <end position="140"/>
    </location>
</feature>
<proteinExistence type="predicted"/>
<keyword evidence="4" id="KW-1185">Reference proteome</keyword>
<feature type="transmembrane region" description="Helical" evidence="1">
    <location>
        <begin position="177"/>
        <end position="197"/>
    </location>
</feature>
<evidence type="ECO:0000313" key="4">
    <source>
        <dbReference type="Proteomes" id="UP000184452"/>
    </source>
</evidence>
<protein>
    <recommendedName>
        <fullName evidence="2">CAAX prenyl protease 2/Lysostaphin resistance protein A-like domain-containing protein</fullName>
    </recommendedName>
</protein>
<feature type="transmembrane region" description="Helical" evidence="1">
    <location>
        <begin position="254"/>
        <end position="272"/>
    </location>
</feature>
<accession>A0A1M6CJ10</accession>
<feature type="transmembrane region" description="Helical" evidence="1">
    <location>
        <begin position="87"/>
        <end position="109"/>
    </location>
</feature>
<dbReference type="OrthoDB" id="193898at2"/>
<dbReference type="AlphaFoldDB" id="A0A1M6CJ10"/>
<evidence type="ECO:0000256" key="1">
    <source>
        <dbReference type="SAM" id="Phobius"/>
    </source>
</evidence>
<keyword evidence="1" id="KW-0472">Membrane</keyword>
<feature type="transmembrane region" description="Helical" evidence="1">
    <location>
        <begin position="45"/>
        <end position="66"/>
    </location>
</feature>
<reference evidence="3 4" key="1">
    <citation type="submission" date="2016-11" db="EMBL/GenBank/DDBJ databases">
        <authorList>
            <person name="Jaros S."/>
            <person name="Januszkiewicz K."/>
            <person name="Wedrychowicz H."/>
        </authorList>
    </citation>
    <scope>NUCLEOTIDE SEQUENCE [LARGE SCALE GENOMIC DNA]</scope>
    <source>
        <strain evidence="3 4">CGMCC 4.5723</strain>
    </source>
</reference>
<dbReference type="PANTHER" id="PTHR39430">
    <property type="entry name" value="MEMBRANE-ASSOCIATED PROTEASE-RELATED"/>
    <property type="match status" value="1"/>
</dbReference>
<feature type="transmembrane region" description="Helical" evidence="1">
    <location>
        <begin position="209"/>
        <end position="234"/>
    </location>
</feature>
<dbReference type="Pfam" id="PF02517">
    <property type="entry name" value="Rce1-like"/>
    <property type="match status" value="1"/>
</dbReference>
<gene>
    <name evidence="3" type="ORF">SAMN05421803_101723</name>
</gene>
<feature type="domain" description="CAAX prenyl protease 2/Lysostaphin resistance protein A-like" evidence="2">
    <location>
        <begin position="122"/>
        <end position="213"/>
    </location>
</feature>
<sequence length="286" mass="29262">MPHDAAPASTPRRPRRAVPRAVLLLLLFTALAALLPGVTNAVGTSVWALPVGVAAAALGLWAYRAAVRRIEAREPRELSREGAARGLGWGTAVGVGLFAATIAAIAVLGGYRVTGWGSFEAFLAVCGLMCAVAVAEELLLRGVLLRVVEEAAGTWAALALSSAVFGALHLVNPNATLWGALAISLEAGLLLGAAYVATRSLWLPIGLHLGWNTAQAGIFGTAVSGSEDAFAGLLTGATSGPTALSGGAFGPEGSVIAVLLCGAATVYLLRLAHRRGHIVPRRSRRT</sequence>
<feature type="transmembrane region" description="Helical" evidence="1">
    <location>
        <begin position="152"/>
        <end position="171"/>
    </location>
</feature>
<dbReference type="GO" id="GO:0080120">
    <property type="term" value="P:CAAX-box protein maturation"/>
    <property type="evidence" value="ECO:0007669"/>
    <property type="project" value="UniProtKB-ARBA"/>
</dbReference>
<keyword evidence="1" id="KW-1133">Transmembrane helix</keyword>
<organism evidence="3 4">
    <name type="scientific">Nocardiopsis flavescens</name>
    <dbReference type="NCBI Taxonomy" id="758803"/>
    <lineage>
        <taxon>Bacteria</taxon>
        <taxon>Bacillati</taxon>
        <taxon>Actinomycetota</taxon>
        <taxon>Actinomycetes</taxon>
        <taxon>Streptosporangiales</taxon>
        <taxon>Nocardiopsidaceae</taxon>
        <taxon>Nocardiopsis</taxon>
    </lineage>
</organism>
<dbReference type="Proteomes" id="UP000184452">
    <property type="component" value="Unassembled WGS sequence"/>
</dbReference>
<dbReference type="PANTHER" id="PTHR39430:SF1">
    <property type="entry name" value="PROTEASE"/>
    <property type="match status" value="1"/>
</dbReference>
<dbReference type="GO" id="GO:0004175">
    <property type="term" value="F:endopeptidase activity"/>
    <property type="evidence" value="ECO:0007669"/>
    <property type="project" value="UniProtKB-ARBA"/>
</dbReference>
<dbReference type="RefSeq" id="WP_084736836.1">
    <property type="nucleotide sequence ID" value="NZ_FQZK01000001.1"/>
</dbReference>